<evidence type="ECO:0000256" key="7">
    <source>
        <dbReference type="SAM" id="Phobius"/>
    </source>
</evidence>
<feature type="transmembrane region" description="Helical" evidence="7">
    <location>
        <begin position="330"/>
        <end position="358"/>
    </location>
</feature>
<dbReference type="InterPro" id="IPR036259">
    <property type="entry name" value="MFS_trans_sf"/>
</dbReference>
<evidence type="ECO:0000313" key="10">
    <source>
        <dbReference type="Proteomes" id="UP000719412"/>
    </source>
</evidence>
<evidence type="ECO:0000256" key="1">
    <source>
        <dbReference type="ARBA" id="ARBA00004141"/>
    </source>
</evidence>
<feature type="transmembrane region" description="Helical" evidence="7">
    <location>
        <begin position="90"/>
        <end position="111"/>
    </location>
</feature>
<dbReference type="InterPro" id="IPR011701">
    <property type="entry name" value="MFS"/>
</dbReference>
<evidence type="ECO:0000256" key="2">
    <source>
        <dbReference type="ARBA" id="ARBA00022448"/>
    </source>
</evidence>
<dbReference type="Gene3D" id="1.20.1250.20">
    <property type="entry name" value="MFS general substrate transporter like domains"/>
    <property type="match status" value="1"/>
</dbReference>
<feature type="transmembrane region" description="Helical" evidence="7">
    <location>
        <begin position="176"/>
        <end position="195"/>
    </location>
</feature>
<organism evidence="9 10">
    <name type="scientific">Tenebrio molitor</name>
    <name type="common">Yellow mealworm beetle</name>
    <dbReference type="NCBI Taxonomy" id="7067"/>
    <lineage>
        <taxon>Eukaryota</taxon>
        <taxon>Metazoa</taxon>
        <taxon>Ecdysozoa</taxon>
        <taxon>Arthropoda</taxon>
        <taxon>Hexapoda</taxon>
        <taxon>Insecta</taxon>
        <taxon>Pterygota</taxon>
        <taxon>Neoptera</taxon>
        <taxon>Endopterygota</taxon>
        <taxon>Coleoptera</taxon>
        <taxon>Polyphaga</taxon>
        <taxon>Cucujiformia</taxon>
        <taxon>Tenebrionidae</taxon>
        <taxon>Tenebrio</taxon>
    </lineage>
</organism>
<feature type="transmembrane region" description="Helical" evidence="7">
    <location>
        <begin position="56"/>
        <end position="78"/>
    </location>
</feature>
<evidence type="ECO:0000256" key="3">
    <source>
        <dbReference type="ARBA" id="ARBA00022692"/>
    </source>
</evidence>
<gene>
    <name evidence="9" type="ORF">GEV33_012152</name>
</gene>
<comment type="caution">
    <text evidence="9">The sequence shown here is derived from an EMBL/GenBank/DDBJ whole genome shotgun (WGS) entry which is preliminary data.</text>
</comment>
<keyword evidence="4 7" id="KW-1133">Transmembrane helix</keyword>
<feature type="transmembrane region" description="Helical" evidence="7">
    <location>
        <begin position="304"/>
        <end position="324"/>
    </location>
</feature>
<name>A0A8J6L992_TENMO</name>
<evidence type="ECO:0000259" key="8">
    <source>
        <dbReference type="PROSITE" id="PS50850"/>
    </source>
</evidence>
<keyword evidence="2" id="KW-0813">Transport</keyword>
<comment type="subcellular location">
    <subcellularLocation>
        <location evidence="1">Membrane</location>
        <topology evidence="1">Multi-pass membrane protein</topology>
    </subcellularLocation>
</comment>
<dbReference type="GO" id="GO:0022857">
    <property type="term" value="F:transmembrane transporter activity"/>
    <property type="evidence" value="ECO:0007669"/>
    <property type="project" value="InterPro"/>
</dbReference>
<dbReference type="AlphaFoldDB" id="A0A8J6L992"/>
<feature type="transmembrane region" description="Helical" evidence="7">
    <location>
        <begin position="408"/>
        <end position="435"/>
    </location>
</feature>
<dbReference type="EMBL" id="JABDTM020027367">
    <property type="protein sequence ID" value="KAH0810638.1"/>
    <property type="molecule type" value="Genomic_DNA"/>
</dbReference>
<sequence length="456" mass="50323">MDTTRQSSGSQQKIPYRNWINLAILCFINIISYSDRLVLSVLISEIKEEFDIDNDLVGLLHSSFFILFVIGVPIYGYLGDRYNRKYLLSFSIFLWNITNLGSSFLTTYWPFLCLRTVFGLGHAGFTALAPVILGDLFRGGERTKILTIFYLGIPAGLGLGYIVGKHVEMICGSWRWSLRVTPIASVLYMIVWLVAMKEPRRGEIEGKAFSAALLIDDIQYLSKNVSFILSTVSFACVAFTAEACSWWGPHLFNIGVPLLSEGVDLVLIDSIFGGIAILSGVIGVVLGFIFSTKLKAKCPKIDPIICATGLFIGMPILIGASFLIPHNLTICFILLFIGLITMNLNWALMVDIVLCVVLPTKRSLAMGLQLFVGHGFGSLLSPYLVGLFSDYLATLELSSTQQWNEFRALQYAFFGATVIAFVGSCLLMACACFIVGDIKKVDTARDKHGNTDEELP</sequence>
<dbReference type="GO" id="GO:0016020">
    <property type="term" value="C:membrane"/>
    <property type="evidence" value="ECO:0007669"/>
    <property type="project" value="UniProtKB-SubCell"/>
</dbReference>
<feature type="domain" description="Major facilitator superfamily (MFS) profile" evidence="8">
    <location>
        <begin position="21"/>
        <end position="440"/>
    </location>
</feature>
<evidence type="ECO:0000256" key="4">
    <source>
        <dbReference type="ARBA" id="ARBA00022989"/>
    </source>
</evidence>
<evidence type="ECO:0000256" key="5">
    <source>
        <dbReference type="ARBA" id="ARBA00023136"/>
    </source>
</evidence>
<keyword evidence="10" id="KW-1185">Reference proteome</keyword>
<evidence type="ECO:0000256" key="6">
    <source>
        <dbReference type="ARBA" id="ARBA00024338"/>
    </source>
</evidence>
<feature type="transmembrane region" description="Helical" evidence="7">
    <location>
        <begin position="370"/>
        <end position="388"/>
    </location>
</feature>
<dbReference type="Proteomes" id="UP000719412">
    <property type="component" value="Unassembled WGS sequence"/>
</dbReference>
<feature type="transmembrane region" description="Helical" evidence="7">
    <location>
        <begin position="20"/>
        <end position="44"/>
    </location>
</feature>
<reference evidence="9" key="1">
    <citation type="journal article" date="2020" name="J Insects Food Feed">
        <title>The yellow mealworm (Tenebrio molitor) genome: a resource for the emerging insects as food and feed industry.</title>
        <authorList>
            <person name="Eriksson T."/>
            <person name="Andere A."/>
            <person name="Kelstrup H."/>
            <person name="Emery V."/>
            <person name="Picard C."/>
        </authorList>
    </citation>
    <scope>NUCLEOTIDE SEQUENCE</scope>
    <source>
        <strain evidence="9">Stoneville</strain>
        <tissue evidence="9">Whole head</tissue>
    </source>
</reference>
<feature type="transmembrane region" description="Helical" evidence="7">
    <location>
        <begin position="227"/>
        <end position="248"/>
    </location>
</feature>
<feature type="transmembrane region" description="Helical" evidence="7">
    <location>
        <begin position="117"/>
        <end position="133"/>
    </location>
</feature>
<accession>A0A8J6L992</accession>
<dbReference type="PANTHER" id="PTHR23505">
    <property type="entry name" value="SPINSTER"/>
    <property type="match status" value="1"/>
</dbReference>
<dbReference type="InterPro" id="IPR044770">
    <property type="entry name" value="MFS_spinster-like"/>
</dbReference>
<reference evidence="9" key="2">
    <citation type="submission" date="2021-08" db="EMBL/GenBank/DDBJ databases">
        <authorList>
            <person name="Eriksson T."/>
        </authorList>
    </citation>
    <scope>NUCLEOTIDE SEQUENCE</scope>
    <source>
        <strain evidence="9">Stoneville</strain>
        <tissue evidence="9">Whole head</tissue>
    </source>
</reference>
<feature type="transmembrane region" description="Helical" evidence="7">
    <location>
        <begin position="268"/>
        <end position="292"/>
    </location>
</feature>
<dbReference type="SUPFAM" id="SSF103473">
    <property type="entry name" value="MFS general substrate transporter"/>
    <property type="match status" value="1"/>
</dbReference>
<dbReference type="PROSITE" id="PS50850">
    <property type="entry name" value="MFS"/>
    <property type="match status" value="1"/>
</dbReference>
<dbReference type="Pfam" id="PF07690">
    <property type="entry name" value="MFS_1"/>
    <property type="match status" value="1"/>
</dbReference>
<dbReference type="PANTHER" id="PTHR23505:SF79">
    <property type="entry name" value="PROTEIN SPINSTER"/>
    <property type="match status" value="1"/>
</dbReference>
<dbReference type="CDD" id="cd17328">
    <property type="entry name" value="MFS_spinster_like"/>
    <property type="match status" value="1"/>
</dbReference>
<keyword evidence="3 7" id="KW-0812">Transmembrane</keyword>
<comment type="similarity">
    <text evidence="6">Belongs to the major facilitator superfamily. Spinster (TC 2.A.1.49) family.</text>
</comment>
<dbReference type="InterPro" id="IPR020846">
    <property type="entry name" value="MFS_dom"/>
</dbReference>
<keyword evidence="5 7" id="KW-0472">Membrane</keyword>
<protein>
    <recommendedName>
        <fullName evidence="8">Major facilitator superfamily (MFS) profile domain-containing protein</fullName>
    </recommendedName>
</protein>
<proteinExistence type="inferred from homology"/>
<evidence type="ECO:0000313" key="9">
    <source>
        <dbReference type="EMBL" id="KAH0810638.1"/>
    </source>
</evidence>
<feature type="transmembrane region" description="Helical" evidence="7">
    <location>
        <begin position="145"/>
        <end position="164"/>
    </location>
</feature>